<dbReference type="AlphaFoldDB" id="A0A6J4S4S4"/>
<sequence>MARRTLLVALVVLMCSPSGASGAAPDCPDARAPRTLVEGQPTLESVAVDPLGRLLFSTPTGLMVLDRPGGTPRPFAAIDEPGGIVFEDDGRHAIVGTGDSIQNGSMGDVTGPAGLVRVELATGKVEPFATGLSMANGVARHPDGTIYSTNDFGRNVDRIKPTGGEAERGWAKVQSGNGLEVESSGRFLLVAQTFQPAAIQQVDLRNPSDVRPYVEADADDSAAGLDGTTIDASDRLYAVANGAGEVWRIEGAPPRICKLARGLPGFPDGPSDITLGRAGTPFAPENAYVVTFDGHVYELAGVARLRGGSGAGAPAGSGNGNNGGNEDEPVATRPRSGRGGTAPRRVRVSPRRVRAGRRVRFTVVVEQFVRPAWRPVAGARIRFAGRTLRTNRRGRAVTRRRFARAGRRVVRVGAAKRVIVRVTR</sequence>
<feature type="signal peptide" evidence="2">
    <location>
        <begin position="1"/>
        <end position="20"/>
    </location>
</feature>
<proteinExistence type="predicted"/>
<dbReference type="SUPFAM" id="SSF63829">
    <property type="entry name" value="Calcium-dependent phosphotriesterase"/>
    <property type="match status" value="1"/>
</dbReference>
<reference evidence="3" key="1">
    <citation type="submission" date="2020-02" db="EMBL/GenBank/DDBJ databases">
        <authorList>
            <person name="Meier V. D."/>
        </authorList>
    </citation>
    <scope>NUCLEOTIDE SEQUENCE</scope>
    <source>
        <strain evidence="3">AVDCRST_MAG85</strain>
    </source>
</reference>
<protein>
    <recommendedName>
        <fullName evidence="4">SMP-30/Gluconolactonase/LRE-like region domain-containing protein</fullName>
    </recommendedName>
</protein>
<feature type="compositionally biased region" description="Gly residues" evidence="1">
    <location>
        <begin position="312"/>
        <end position="323"/>
    </location>
</feature>
<dbReference type="Gene3D" id="2.120.10.30">
    <property type="entry name" value="TolB, C-terminal domain"/>
    <property type="match status" value="1"/>
</dbReference>
<dbReference type="InterPro" id="IPR011042">
    <property type="entry name" value="6-blade_b-propeller_TolB-like"/>
</dbReference>
<gene>
    <name evidence="3" type="ORF">AVDCRST_MAG85-907</name>
</gene>
<evidence type="ECO:0008006" key="4">
    <source>
        <dbReference type="Google" id="ProtNLM"/>
    </source>
</evidence>
<dbReference type="EMBL" id="CADCVT010000100">
    <property type="protein sequence ID" value="CAA9485248.1"/>
    <property type="molecule type" value="Genomic_DNA"/>
</dbReference>
<keyword evidence="2" id="KW-0732">Signal</keyword>
<evidence type="ECO:0000256" key="1">
    <source>
        <dbReference type="SAM" id="MobiDB-lite"/>
    </source>
</evidence>
<evidence type="ECO:0000256" key="2">
    <source>
        <dbReference type="SAM" id="SignalP"/>
    </source>
</evidence>
<organism evidence="3">
    <name type="scientific">uncultured Solirubrobacteraceae bacterium</name>
    <dbReference type="NCBI Taxonomy" id="1162706"/>
    <lineage>
        <taxon>Bacteria</taxon>
        <taxon>Bacillati</taxon>
        <taxon>Actinomycetota</taxon>
        <taxon>Thermoleophilia</taxon>
        <taxon>Solirubrobacterales</taxon>
        <taxon>Solirubrobacteraceae</taxon>
        <taxon>environmental samples</taxon>
    </lineage>
</organism>
<feature type="region of interest" description="Disordered" evidence="1">
    <location>
        <begin position="312"/>
        <end position="351"/>
    </location>
</feature>
<evidence type="ECO:0000313" key="3">
    <source>
        <dbReference type="EMBL" id="CAA9485248.1"/>
    </source>
</evidence>
<name>A0A6J4S4S4_9ACTN</name>
<feature type="chain" id="PRO_5038580357" description="SMP-30/Gluconolactonase/LRE-like region domain-containing protein" evidence="2">
    <location>
        <begin position="21"/>
        <end position="424"/>
    </location>
</feature>
<accession>A0A6J4S4S4</accession>